<sequence length="171" mass="20044">MPRGAGKRKEGKPVRRQPRPSTPEPRAVRRDRSPPRARRERPRGEQPKARPVRGERSPPRDRRERPRAEVRRRYRPGARALMEIRKYQKSTALLIRKAPFSRLVRDIAQNQHADFLWRAEALAALQESAESFIVRLFEDAYLCTIHARRVTLFPRDIQLARRIRGPQHGLG</sequence>
<evidence type="ECO:0000256" key="6">
    <source>
        <dbReference type="ARBA" id="ARBA00023242"/>
    </source>
</evidence>
<dbReference type="InterPro" id="IPR009072">
    <property type="entry name" value="Histone-fold"/>
</dbReference>
<dbReference type="Proteomes" id="UP001369086">
    <property type="component" value="Unassembled WGS sequence"/>
</dbReference>
<reference evidence="10 11" key="1">
    <citation type="submission" date="2021-05" db="EMBL/GenBank/DDBJ databases">
        <authorList>
            <person name="Zahm M."/>
            <person name="Klopp C."/>
            <person name="Cabau C."/>
            <person name="Kuhl H."/>
            <person name="Suciu R."/>
            <person name="Ciorpac M."/>
            <person name="Holostenco D."/>
            <person name="Gessner J."/>
            <person name="Wuertz S."/>
            <person name="Hohne C."/>
            <person name="Stock M."/>
            <person name="Gislard M."/>
            <person name="Lluch J."/>
            <person name="Milhes M."/>
            <person name="Lampietro C."/>
            <person name="Lopez Roques C."/>
            <person name="Donnadieu C."/>
            <person name="Du K."/>
            <person name="Schartl M."/>
            <person name="Guiguen Y."/>
        </authorList>
    </citation>
    <scope>NUCLEOTIDE SEQUENCE [LARGE SCALE GENOMIC DNA]</scope>
    <source>
        <strain evidence="10">Hh-F2</strain>
        <tissue evidence="10">Blood</tissue>
    </source>
</reference>
<dbReference type="Gene3D" id="1.10.20.10">
    <property type="entry name" value="Histone, subunit A"/>
    <property type="match status" value="1"/>
</dbReference>
<evidence type="ECO:0000256" key="4">
    <source>
        <dbReference type="ARBA" id="ARBA00022454"/>
    </source>
</evidence>
<gene>
    <name evidence="10" type="ORF">HHUSO_G12041</name>
</gene>
<dbReference type="PROSITE" id="PS00959">
    <property type="entry name" value="HISTONE_H3_2"/>
    <property type="match status" value="1"/>
</dbReference>
<evidence type="ECO:0000256" key="8">
    <source>
        <dbReference type="SAM" id="MobiDB-lite"/>
    </source>
</evidence>
<evidence type="ECO:0000256" key="3">
    <source>
        <dbReference type="ARBA" id="ARBA00010343"/>
    </source>
</evidence>
<evidence type="ECO:0000259" key="9">
    <source>
        <dbReference type="Pfam" id="PF00125"/>
    </source>
</evidence>
<evidence type="ECO:0000256" key="7">
    <source>
        <dbReference type="ARBA" id="ARBA00023269"/>
    </source>
</evidence>
<comment type="subcellular location">
    <subcellularLocation>
        <location evidence="2">Chromosome</location>
    </subcellularLocation>
    <subcellularLocation>
        <location evidence="1">Nucleus</location>
    </subcellularLocation>
</comment>
<comment type="similarity">
    <text evidence="3">Belongs to the histone H3 family.</text>
</comment>
<dbReference type="InterPro" id="IPR007125">
    <property type="entry name" value="H2A/H2B/H3"/>
</dbReference>
<proteinExistence type="inferred from homology"/>
<protein>
    <submittedName>
        <fullName evidence="10">Histone H3-like centromeric protein A</fullName>
    </submittedName>
</protein>
<evidence type="ECO:0000256" key="1">
    <source>
        <dbReference type="ARBA" id="ARBA00004123"/>
    </source>
</evidence>
<dbReference type="PANTHER" id="PTHR45810">
    <property type="entry name" value="HISTONE H3.2"/>
    <property type="match status" value="1"/>
</dbReference>
<keyword evidence="6" id="KW-0539">Nucleus</keyword>
<keyword evidence="4" id="KW-0158">Chromosome</keyword>
<feature type="compositionally biased region" description="Basic and acidic residues" evidence="8">
    <location>
        <begin position="42"/>
        <end position="71"/>
    </location>
</feature>
<keyword evidence="5" id="KW-0238">DNA-binding</keyword>
<accession>A0ABR0ZMR4</accession>
<feature type="region of interest" description="Disordered" evidence="8">
    <location>
        <begin position="1"/>
        <end position="74"/>
    </location>
</feature>
<name>A0ABR0ZMR4_HUSHU</name>
<evidence type="ECO:0000256" key="5">
    <source>
        <dbReference type="ARBA" id="ARBA00023125"/>
    </source>
</evidence>
<keyword evidence="11" id="KW-1185">Reference proteome</keyword>
<dbReference type="Pfam" id="PF00125">
    <property type="entry name" value="Histone"/>
    <property type="match status" value="1"/>
</dbReference>
<keyword evidence="7" id="KW-0544">Nucleosome core</keyword>
<dbReference type="CDD" id="cd22911">
    <property type="entry name" value="HFD_H3"/>
    <property type="match status" value="1"/>
</dbReference>
<dbReference type="SUPFAM" id="SSF47113">
    <property type="entry name" value="Histone-fold"/>
    <property type="match status" value="1"/>
</dbReference>
<evidence type="ECO:0000256" key="2">
    <source>
        <dbReference type="ARBA" id="ARBA00004286"/>
    </source>
</evidence>
<dbReference type="EMBL" id="JAHFZB010000009">
    <property type="protein sequence ID" value="KAK6486105.1"/>
    <property type="molecule type" value="Genomic_DNA"/>
</dbReference>
<dbReference type="SMART" id="SM00428">
    <property type="entry name" value="H3"/>
    <property type="match status" value="1"/>
</dbReference>
<organism evidence="10 11">
    <name type="scientific">Huso huso</name>
    <name type="common">Beluga</name>
    <name type="synonym">Acipenser huso</name>
    <dbReference type="NCBI Taxonomy" id="61971"/>
    <lineage>
        <taxon>Eukaryota</taxon>
        <taxon>Metazoa</taxon>
        <taxon>Chordata</taxon>
        <taxon>Craniata</taxon>
        <taxon>Vertebrata</taxon>
        <taxon>Euteleostomi</taxon>
        <taxon>Actinopterygii</taxon>
        <taxon>Chondrostei</taxon>
        <taxon>Acipenseriformes</taxon>
        <taxon>Acipenseridae</taxon>
        <taxon>Huso</taxon>
    </lineage>
</organism>
<evidence type="ECO:0000313" key="10">
    <source>
        <dbReference type="EMBL" id="KAK6486105.1"/>
    </source>
</evidence>
<feature type="domain" description="Core Histone H2A/H2B/H3" evidence="9">
    <location>
        <begin position="76"/>
        <end position="163"/>
    </location>
</feature>
<dbReference type="PANTHER" id="PTHR45810:SF17">
    <property type="entry name" value="HISTONE H3-LIKE CENTROMERIC PROTEIN A"/>
    <property type="match status" value="1"/>
</dbReference>
<comment type="caution">
    <text evidence="10">The sequence shown here is derived from an EMBL/GenBank/DDBJ whole genome shotgun (WGS) entry which is preliminary data.</text>
</comment>
<dbReference type="InterPro" id="IPR000164">
    <property type="entry name" value="Histone_H3/CENP-A"/>
</dbReference>
<evidence type="ECO:0000313" key="11">
    <source>
        <dbReference type="Proteomes" id="UP001369086"/>
    </source>
</evidence>